<name>A0A4Y3URE2_9MICO</name>
<protein>
    <submittedName>
        <fullName evidence="2">DNA-binding PadR family transcriptional regulator</fullName>
    </submittedName>
</protein>
<dbReference type="Pfam" id="PF03551">
    <property type="entry name" value="PadR"/>
    <property type="match status" value="1"/>
</dbReference>
<dbReference type="AlphaFoldDB" id="A0A4Y3URE2"/>
<dbReference type="EMBL" id="VFPS01000005">
    <property type="protein sequence ID" value="TQM91408.1"/>
    <property type="molecule type" value="Genomic_DNA"/>
</dbReference>
<reference evidence="2 3" key="1">
    <citation type="submission" date="2019-06" db="EMBL/GenBank/DDBJ databases">
        <title>Sequencing the genomes of 1000 actinobacteria strains.</title>
        <authorList>
            <person name="Klenk H.-P."/>
        </authorList>
    </citation>
    <scope>NUCLEOTIDE SEQUENCE [LARGE SCALE GENOMIC DNA]</scope>
    <source>
        <strain evidence="2 3">DSM 20427</strain>
    </source>
</reference>
<proteinExistence type="predicted"/>
<sequence>MVTSRRSLDELDEYRDLLGGLVRMHVLHHASQEEIYGAWMIEELAGHGYRLSAGTLYPMLHKMVEDGYLTVRTEREGRTIRKLYSATEKGRRGLAVARERMRIFTQEGTGR</sequence>
<evidence type="ECO:0000313" key="3">
    <source>
        <dbReference type="Proteomes" id="UP000319804"/>
    </source>
</evidence>
<comment type="caution">
    <text evidence="2">The sequence shown here is derived from an EMBL/GenBank/DDBJ whole genome shotgun (WGS) entry which is preliminary data.</text>
</comment>
<accession>A0A4Y3URE2</accession>
<dbReference type="Proteomes" id="UP000319804">
    <property type="component" value="Unassembled WGS sequence"/>
</dbReference>
<feature type="domain" description="Transcription regulator PadR N-terminal" evidence="1">
    <location>
        <begin position="26"/>
        <end position="95"/>
    </location>
</feature>
<keyword evidence="3" id="KW-1185">Reference proteome</keyword>
<dbReference type="SUPFAM" id="SSF46785">
    <property type="entry name" value="Winged helix' DNA-binding domain"/>
    <property type="match status" value="1"/>
</dbReference>
<dbReference type="PANTHER" id="PTHR33169">
    <property type="entry name" value="PADR-FAMILY TRANSCRIPTIONAL REGULATOR"/>
    <property type="match status" value="1"/>
</dbReference>
<dbReference type="InterPro" id="IPR036390">
    <property type="entry name" value="WH_DNA-bd_sf"/>
</dbReference>
<evidence type="ECO:0000313" key="2">
    <source>
        <dbReference type="EMBL" id="TQM91408.1"/>
    </source>
</evidence>
<dbReference type="PANTHER" id="PTHR33169:SF14">
    <property type="entry name" value="TRANSCRIPTIONAL REGULATOR RV3488"/>
    <property type="match status" value="1"/>
</dbReference>
<dbReference type="GO" id="GO:0003677">
    <property type="term" value="F:DNA binding"/>
    <property type="evidence" value="ECO:0007669"/>
    <property type="project" value="UniProtKB-KW"/>
</dbReference>
<dbReference type="InterPro" id="IPR036388">
    <property type="entry name" value="WH-like_DNA-bd_sf"/>
</dbReference>
<dbReference type="Gene3D" id="1.10.10.10">
    <property type="entry name" value="Winged helix-like DNA-binding domain superfamily/Winged helix DNA-binding domain"/>
    <property type="match status" value="1"/>
</dbReference>
<gene>
    <name evidence="2" type="ORF">FHX68_2628</name>
</gene>
<organism evidence="2 3">
    <name type="scientific">Microbacterium lacticum</name>
    <dbReference type="NCBI Taxonomy" id="33885"/>
    <lineage>
        <taxon>Bacteria</taxon>
        <taxon>Bacillati</taxon>
        <taxon>Actinomycetota</taxon>
        <taxon>Actinomycetes</taxon>
        <taxon>Micrococcales</taxon>
        <taxon>Microbacteriaceae</taxon>
        <taxon>Microbacterium</taxon>
    </lineage>
</organism>
<keyword evidence="2" id="KW-0238">DNA-binding</keyword>
<evidence type="ECO:0000259" key="1">
    <source>
        <dbReference type="Pfam" id="PF03551"/>
    </source>
</evidence>
<dbReference type="InterPro" id="IPR005149">
    <property type="entry name" value="Tscrpt_reg_PadR_N"/>
</dbReference>
<dbReference type="InterPro" id="IPR052509">
    <property type="entry name" value="Metal_resp_DNA-bind_regulator"/>
</dbReference>